<gene>
    <name evidence="1" type="ORF">TNCV_1013241</name>
</gene>
<evidence type="ECO:0000313" key="2">
    <source>
        <dbReference type="Proteomes" id="UP000887159"/>
    </source>
</evidence>
<keyword evidence="2" id="KW-1185">Reference proteome</keyword>
<reference evidence="1" key="1">
    <citation type="submission" date="2020-08" db="EMBL/GenBank/DDBJ databases">
        <title>Multicomponent nature underlies the extraordinary mechanical properties of spider dragline silk.</title>
        <authorList>
            <person name="Kono N."/>
            <person name="Nakamura H."/>
            <person name="Mori M."/>
            <person name="Yoshida Y."/>
            <person name="Ohtoshi R."/>
            <person name="Malay A.D."/>
            <person name="Moran D.A.P."/>
            <person name="Tomita M."/>
            <person name="Numata K."/>
            <person name="Arakawa K."/>
        </authorList>
    </citation>
    <scope>NUCLEOTIDE SEQUENCE</scope>
</reference>
<dbReference type="Proteomes" id="UP000887159">
    <property type="component" value="Unassembled WGS sequence"/>
</dbReference>
<accession>A0A8X6VXG6</accession>
<name>A0A8X6VXG6_TRICX</name>
<proteinExistence type="predicted"/>
<evidence type="ECO:0000313" key="1">
    <source>
        <dbReference type="EMBL" id="GFY24275.1"/>
    </source>
</evidence>
<dbReference type="AlphaFoldDB" id="A0A8X6VXG6"/>
<protein>
    <submittedName>
        <fullName evidence="1">Uncharacterized protein</fullName>
    </submittedName>
</protein>
<sequence length="77" mass="8575">MTCTPEPNLVEAWDVGCCHNSQTRAVAGRANQEHLFSTYVGERNLLRCDVVEVAVKAGLLLRKAALGRHWDARGWEP</sequence>
<comment type="caution">
    <text evidence="1">The sequence shown here is derived from an EMBL/GenBank/DDBJ whole genome shotgun (WGS) entry which is preliminary data.</text>
</comment>
<organism evidence="1 2">
    <name type="scientific">Trichonephila clavipes</name>
    <name type="common">Golden silk orbweaver</name>
    <name type="synonym">Nephila clavipes</name>
    <dbReference type="NCBI Taxonomy" id="2585209"/>
    <lineage>
        <taxon>Eukaryota</taxon>
        <taxon>Metazoa</taxon>
        <taxon>Ecdysozoa</taxon>
        <taxon>Arthropoda</taxon>
        <taxon>Chelicerata</taxon>
        <taxon>Arachnida</taxon>
        <taxon>Araneae</taxon>
        <taxon>Araneomorphae</taxon>
        <taxon>Entelegynae</taxon>
        <taxon>Araneoidea</taxon>
        <taxon>Nephilidae</taxon>
        <taxon>Trichonephila</taxon>
    </lineage>
</organism>
<dbReference type="EMBL" id="BMAU01021369">
    <property type="protein sequence ID" value="GFY24275.1"/>
    <property type="molecule type" value="Genomic_DNA"/>
</dbReference>